<evidence type="ECO:0000256" key="11">
    <source>
        <dbReference type="ARBA" id="ARBA00022723"/>
    </source>
</evidence>
<feature type="signal peptide" evidence="19">
    <location>
        <begin position="1"/>
        <end position="18"/>
    </location>
</feature>
<evidence type="ECO:0000256" key="14">
    <source>
        <dbReference type="ARBA" id="ARBA00022840"/>
    </source>
</evidence>
<dbReference type="HAMAP" id="MF_00145">
    <property type="entry name" value="Phosphoglyc_kinase"/>
    <property type="match status" value="1"/>
</dbReference>
<organism evidence="20">
    <name type="scientific">Cucumis melo</name>
    <name type="common">Muskmelon</name>
    <dbReference type="NCBI Taxonomy" id="3656"/>
    <lineage>
        <taxon>Eukaryota</taxon>
        <taxon>Viridiplantae</taxon>
        <taxon>Streptophyta</taxon>
        <taxon>Embryophyta</taxon>
        <taxon>Tracheophyta</taxon>
        <taxon>Spermatophyta</taxon>
        <taxon>Magnoliopsida</taxon>
        <taxon>eudicotyledons</taxon>
        <taxon>Gunneridae</taxon>
        <taxon>Pentapetalae</taxon>
        <taxon>rosids</taxon>
        <taxon>fabids</taxon>
        <taxon>Cucurbitales</taxon>
        <taxon>Cucurbitaceae</taxon>
        <taxon>Benincaseae</taxon>
        <taxon>Cucumis</taxon>
    </lineage>
</organism>
<evidence type="ECO:0000256" key="2">
    <source>
        <dbReference type="ARBA" id="ARBA00001946"/>
    </source>
</evidence>
<comment type="catalytic activity">
    <reaction evidence="1 17">
        <text>(2R)-3-phosphoglycerate + ATP = (2R)-3-phospho-glyceroyl phosphate + ADP</text>
        <dbReference type="Rhea" id="RHEA:14801"/>
        <dbReference type="ChEBI" id="CHEBI:30616"/>
        <dbReference type="ChEBI" id="CHEBI:57604"/>
        <dbReference type="ChEBI" id="CHEBI:58272"/>
        <dbReference type="ChEBI" id="CHEBI:456216"/>
        <dbReference type="EC" id="2.7.2.3"/>
    </reaction>
</comment>
<evidence type="ECO:0000256" key="5">
    <source>
        <dbReference type="ARBA" id="ARBA00008982"/>
    </source>
</evidence>
<dbReference type="GO" id="GO:0004618">
    <property type="term" value="F:phosphoglycerate kinase activity"/>
    <property type="evidence" value="ECO:0007669"/>
    <property type="project" value="UniProtKB-EC"/>
</dbReference>
<dbReference type="PROSITE" id="PS00111">
    <property type="entry name" value="PGLYCERATE_KINASE"/>
    <property type="match status" value="1"/>
</dbReference>
<dbReference type="GO" id="GO:0019253">
    <property type="term" value="P:reductive pentose-phosphate cycle"/>
    <property type="evidence" value="ECO:0007669"/>
    <property type="project" value="UniProtKB-KW"/>
</dbReference>
<comment type="subcellular location">
    <subcellularLocation>
        <location evidence="3">Plastid</location>
        <location evidence="3">Chloroplast</location>
    </subcellularLocation>
</comment>
<evidence type="ECO:0000256" key="10">
    <source>
        <dbReference type="ARBA" id="ARBA00022679"/>
    </source>
</evidence>
<dbReference type="GO" id="GO:0009507">
    <property type="term" value="C:chloroplast"/>
    <property type="evidence" value="ECO:0007669"/>
    <property type="project" value="UniProtKB-SubCell"/>
</dbReference>
<dbReference type="PRINTS" id="PR00477">
    <property type="entry name" value="PHGLYCKINASE"/>
</dbReference>
<evidence type="ECO:0000256" key="4">
    <source>
        <dbReference type="ARBA" id="ARBA00005215"/>
    </source>
</evidence>
<comment type="pathway">
    <text evidence="4">Carbohydrate biosynthesis; Calvin cycle.</text>
</comment>
<keyword evidence="15" id="KW-0460">Magnesium</keyword>
<accession>A0A9I9DJX5</accession>
<keyword evidence="19" id="KW-0732">Signal</keyword>
<comment type="cofactor">
    <cofactor evidence="2">
        <name>Mg(2+)</name>
        <dbReference type="ChEBI" id="CHEBI:18420"/>
    </cofactor>
</comment>
<proteinExistence type="inferred from homology"/>
<reference evidence="20" key="1">
    <citation type="submission" date="2023-03" db="UniProtKB">
        <authorList>
            <consortium name="EnsemblPlants"/>
        </authorList>
    </citation>
    <scope>IDENTIFICATION</scope>
</reference>
<keyword evidence="14" id="KW-0067">ATP-binding</keyword>
<dbReference type="PANTHER" id="PTHR11406:SF23">
    <property type="entry name" value="PHOSPHOGLYCERATE KINASE 1, CHLOROPLASTIC-RELATED"/>
    <property type="match status" value="1"/>
</dbReference>
<dbReference type="InterPro" id="IPR036043">
    <property type="entry name" value="Phosphoglycerate_kinase_sf"/>
</dbReference>
<evidence type="ECO:0000256" key="1">
    <source>
        <dbReference type="ARBA" id="ARBA00000642"/>
    </source>
</evidence>
<feature type="chain" id="PRO_5039913715" description="Phosphoglycerate kinase" evidence="19">
    <location>
        <begin position="19"/>
        <end position="553"/>
    </location>
</feature>
<dbReference type="PANTHER" id="PTHR11406">
    <property type="entry name" value="PHOSPHOGLYCERATE KINASE"/>
    <property type="match status" value="1"/>
</dbReference>
<keyword evidence="7" id="KW-0150">Chloroplast</keyword>
<dbReference type="Gene3D" id="3.40.50.1260">
    <property type="entry name" value="Phosphoglycerate kinase, N-terminal domain"/>
    <property type="match status" value="3"/>
</dbReference>
<evidence type="ECO:0000256" key="8">
    <source>
        <dbReference type="ARBA" id="ARBA00022567"/>
    </source>
</evidence>
<dbReference type="EC" id="2.7.2.3" evidence="6 17"/>
<dbReference type="GO" id="GO:0005524">
    <property type="term" value="F:ATP binding"/>
    <property type="evidence" value="ECO:0007669"/>
    <property type="project" value="UniProtKB-KW"/>
</dbReference>
<evidence type="ECO:0000256" key="6">
    <source>
        <dbReference type="ARBA" id="ARBA00013061"/>
    </source>
</evidence>
<dbReference type="GO" id="GO:0016020">
    <property type="term" value="C:membrane"/>
    <property type="evidence" value="ECO:0007669"/>
    <property type="project" value="GOC"/>
</dbReference>
<evidence type="ECO:0000256" key="7">
    <source>
        <dbReference type="ARBA" id="ARBA00022528"/>
    </source>
</evidence>
<dbReference type="Gramene" id="MELO3C019634.2.1">
    <property type="protein sequence ID" value="MELO3C019634.2.1"/>
    <property type="gene ID" value="MELO3C019634.2"/>
</dbReference>
<dbReference type="GO" id="GO:0010027">
    <property type="term" value="P:thylakoid membrane organization"/>
    <property type="evidence" value="ECO:0007669"/>
    <property type="project" value="UniProtKB-ARBA"/>
</dbReference>
<dbReference type="GO" id="GO:0004672">
    <property type="term" value="F:protein kinase activity"/>
    <property type="evidence" value="ECO:0007669"/>
    <property type="project" value="UniProtKB-ARBA"/>
</dbReference>
<dbReference type="GO" id="GO:0006096">
    <property type="term" value="P:glycolytic process"/>
    <property type="evidence" value="ECO:0007669"/>
    <property type="project" value="InterPro"/>
</dbReference>
<dbReference type="CDD" id="cd00318">
    <property type="entry name" value="Phosphoglycerate_kinase"/>
    <property type="match status" value="1"/>
</dbReference>
<dbReference type="InterPro" id="IPR015824">
    <property type="entry name" value="Phosphoglycerate_kinase_N"/>
</dbReference>
<keyword evidence="10 17" id="KW-0808">Transferase</keyword>
<dbReference type="FunFam" id="3.40.50.1260:FF:000014">
    <property type="entry name" value="Phosphoglycerate kinase"/>
    <property type="match status" value="1"/>
</dbReference>
<comment type="subunit">
    <text evidence="18">Monomer.</text>
</comment>
<keyword evidence="8" id="KW-0113">Calvin cycle</keyword>
<evidence type="ECO:0000256" key="12">
    <source>
        <dbReference type="ARBA" id="ARBA00022741"/>
    </source>
</evidence>
<keyword evidence="13 17" id="KW-0418">Kinase</keyword>
<dbReference type="EnsemblPlants" id="MELO3C019634.2.1">
    <property type="protein sequence ID" value="MELO3C019634.2.1"/>
    <property type="gene ID" value="MELO3C019634.2"/>
</dbReference>
<evidence type="ECO:0000256" key="16">
    <source>
        <dbReference type="ARBA" id="ARBA00022946"/>
    </source>
</evidence>
<evidence type="ECO:0000313" key="20">
    <source>
        <dbReference type="EnsemblPlants" id="MELO3C019634.2.1"/>
    </source>
</evidence>
<dbReference type="InterPro" id="IPR015911">
    <property type="entry name" value="Phosphoglycerate_kinase_CS"/>
</dbReference>
<evidence type="ECO:0000256" key="18">
    <source>
        <dbReference type="RuleBase" id="RU000696"/>
    </source>
</evidence>
<dbReference type="GO" id="GO:0046872">
    <property type="term" value="F:metal ion binding"/>
    <property type="evidence" value="ECO:0007669"/>
    <property type="project" value="UniProtKB-KW"/>
</dbReference>
<evidence type="ECO:0000256" key="17">
    <source>
        <dbReference type="RuleBase" id="RU000532"/>
    </source>
</evidence>
<comment type="similarity">
    <text evidence="5 17">Belongs to the phosphoglycerate kinase family.</text>
</comment>
<dbReference type="GO" id="GO:0019375">
    <property type="term" value="P:galactolipid biosynthetic process"/>
    <property type="evidence" value="ECO:0007669"/>
    <property type="project" value="UniProtKB-ARBA"/>
</dbReference>
<sequence>KPQIDYCPFVLIVLLVHSISFSLHKSSSSFHFFHITILPQFANSLPSLFFTHPTKPTSLFSSASSSSSMASAASRATFHLLPTTSSSTSSTRSALLQFSPSTTSSSSIRLRSAATPRLGFAAADPLFSLHVASKIRSFGGKASRGVVSMAKKSVGDLTAADLKGKKVFVRADLNVPLDDNQNITDDTRIRAAIPTIKHLTEKGAKVILSSHLGRPKGVTPKYSLAPLVPRLSELLGFQVVKADDCIGPEVEKLVASLPEGGVLLLENVRFYKEEEKNEPEFAKKLASLADLFVNDAFGTAHRAHASTEGVTKFLKPSVAGFLLQKELDYLVGAVSSPKRPFAAIVGGSKVSSKIGVIESLLEKCDILLLGGGMIFTFYKAQGLSVGSSLVEEDKLELATSLLEKAKAKGVSLLLPTDVIIADKFAPDANSKIVPASAIPDGWMGLDIGPDSVKTFNDALDTTQTIIWNGPMGVFEFDKFAVGTEAIAKKLAELSGKGVTTIIGGGDSVAAVEKVGVASVMSHISTGGGASLELLEGKELPGVLALDEAVPVAV</sequence>
<dbReference type="AlphaFoldDB" id="A0A9I9DJX5"/>
<name>A0A9I9DJX5_CUCME</name>
<evidence type="ECO:0000256" key="9">
    <source>
        <dbReference type="ARBA" id="ARBA00022640"/>
    </source>
</evidence>
<evidence type="ECO:0000256" key="3">
    <source>
        <dbReference type="ARBA" id="ARBA00004229"/>
    </source>
</evidence>
<dbReference type="FunFam" id="3.40.50.1260:FF:000007">
    <property type="entry name" value="Phosphoglycerate kinase"/>
    <property type="match status" value="1"/>
</dbReference>
<dbReference type="SUPFAM" id="SSF53748">
    <property type="entry name" value="Phosphoglycerate kinase"/>
    <property type="match status" value="1"/>
</dbReference>
<keyword evidence="9" id="KW-0934">Plastid</keyword>
<dbReference type="GO" id="GO:0043531">
    <property type="term" value="F:ADP binding"/>
    <property type="evidence" value="ECO:0007669"/>
    <property type="project" value="TreeGrafter"/>
</dbReference>
<dbReference type="Pfam" id="PF00162">
    <property type="entry name" value="PGK"/>
    <property type="match status" value="1"/>
</dbReference>
<dbReference type="GO" id="GO:0006094">
    <property type="term" value="P:gluconeogenesis"/>
    <property type="evidence" value="ECO:0007669"/>
    <property type="project" value="TreeGrafter"/>
</dbReference>
<keyword evidence="12" id="KW-0547">Nucleotide-binding</keyword>
<evidence type="ECO:0000256" key="19">
    <source>
        <dbReference type="SAM" id="SignalP"/>
    </source>
</evidence>
<evidence type="ECO:0000256" key="13">
    <source>
        <dbReference type="ARBA" id="ARBA00022777"/>
    </source>
</evidence>
<keyword evidence="11" id="KW-0479">Metal-binding</keyword>
<keyword evidence="16" id="KW-0809">Transit peptide</keyword>
<evidence type="ECO:0000256" key="15">
    <source>
        <dbReference type="ARBA" id="ARBA00022842"/>
    </source>
</evidence>
<dbReference type="GO" id="GO:0005829">
    <property type="term" value="C:cytosol"/>
    <property type="evidence" value="ECO:0007669"/>
    <property type="project" value="TreeGrafter"/>
</dbReference>
<dbReference type="InterPro" id="IPR001576">
    <property type="entry name" value="Phosphoglycerate_kinase"/>
</dbReference>
<protein>
    <recommendedName>
        <fullName evidence="6 17">Phosphoglycerate kinase</fullName>
        <ecNumber evidence="6 17">2.7.2.3</ecNumber>
    </recommendedName>
</protein>